<organism evidence="2 3">
    <name type="scientific">Photobacterium jeanii</name>
    <dbReference type="NCBI Taxonomy" id="858640"/>
    <lineage>
        <taxon>Bacteria</taxon>
        <taxon>Pseudomonadati</taxon>
        <taxon>Pseudomonadota</taxon>
        <taxon>Gammaproteobacteria</taxon>
        <taxon>Vibrionales</taxon>
        <taxon>Vibrionaceae</taxon>
        <taxon>Photobacterium</taxon>
    </lineage>
</organism>
<feature type="transmembrane region" description="Helical" evidence="1">
    <location>
        <begin position="308"/>
        <end position="325"/>
    </location>
</feature>
<feature type="transmembrane region" description="Helical" evidence="1">
    <location>
        <begin position="199"/>
        <end position="225"/>
    </location>
</feature>
<reference evidence="2 3" key="1">
    <citation type="submission" date="2016-03" db="EMBL/GenBank/DDBJ databases">
        <title>Photobacterium proteolyticum sp. nov. a protease producing bacterium isolated from ocean sediments of Laizhou Bay.</title>
        <authorList>
            <person name="Li Y."/>
        </authorList>
    </citation>
    <scope>NUCLEOTIDE SEQUENCE [LARGE SCALE GENOMIC DNA]</scope>
    <source>
        <strain evidence="2 3">R-40508</strain>
    </source>
</reference>
<keyword evidence="1" id="KW-1133">Transmembrane helix</keyword>
<proteinExistence type="predicted"/>
<accession>A0A178KA44</accession>
<feature type="transmembrane region" description="Helical" evidence="1">
    <location>
        <begin position="331"/>
        <end position="348"/>
    </location>
</feature>
<feature type="transmembrane region" description="Helical" evidence="1">
    <location>
        <begin position="165"/>
        <end position="187"/>
    </location>
</feature>
<dbReference type="InterPro" id="IPR049458">
    <property type="entry name" value="EpsG-like"/>
</dbReference>
<evidence type="ECO:0000313" key="3">
    <source>
        <dbReference type="Proteomes" id="UP000078503"/>
    </source>
</evidence>
<comment type="caution">
    <text evidence="2">The sequence shown here is derived from an EMBL/GenBank/DDBJ whole genome shotgun (WGS) entry which is preliminary data.</text>
</comment>
<dbReference type="Proteomes" id="UP000078503">
    <property type="component" value="Unassembled WGS sequence"/>
</dbReference>
<keyword evidence="1" id="KW-0472">Membrane</keyword>
<feature type="transmembrane region" description="Helical" evidence="1">
    <location>
        <begin position="246"/>
        <end position="268"/>
    </location>
</feature>
<keyword evidence="1" id="KW-0812">Transmembrane</keyword>
<feature type="transmembrane region" description="Helical" evidence="1">
    <location>
        <begin position="32"/>
        <end position="50"/>
    </location>
</feature>
<feature type="transmembrane region" description="Helical" evidence="1">
    <location>
        <begin position="117"/>
        <end position="134"/>
    </location>
</feature>
<feature type="transmembrane region" description="Helical" evidence="1">
    <location>
        <begin position="140"/>
        <end position="158"/>
    </location>
</feature>
<dbReference type="OrthoDB" id="6631730at2"/>
<protein>
    <recommendedName>
        <fullName evidence="4">EpsG family protein</fullName>
    </recommendedName>
</protein>
<dbReference type="Pfam" id="PF14897">
    <property type="entry name" value="EpsG"/>
    <property type="match status" value="1"/>
</dbReference>
<sequence length="364" mass="41828">MVNYIVIPVFFSMLVFLSLDINARTKLIIKPMLLVLIFYIYTLVCFRGNIDRDYQNYLNIHSYLTNALDYNVEYSFKIISNLVNMFSLNPIAIFIVYGAIGCTLKLIAIYRYSSGSSVLFCTAFLVYSCGYLFLHEMTQIRIGVASGFFLIALIEFANNNRFRSFLLVALASLFHMSALLGLVIFLYRENKITPKELIIYTAIYLGSLILVVFNLSSLGLSWLSYVPIDFVQIKVQHYFSDGVERVINVLNIQFFVYSSVCFLALFFSDRLQEISRVSPIAIRVFYLSIISKLLLSSTPILGFRISEFFAVTEIYLIPLLLYLFRPKSLSVLIPVLIALLSFVNFIYVQEVLKPYEYFTYSGTL</sequence>
<evidence type="ECO:0000313" key="2">
    <source>
        <dbReference type="EMBL" id="OAN13542.1"/>
    </source>
</evidence>
<dbReference type="EMBL" id="LVHF01000028">
    <property type="protein sequence ID" value="OAN13542.1"/>
    <property type="molecule type" value="Genomic_DNA"/>
</dbReference>
<dbReference type="AlphaFoldDB" id="A0A178KA44"/>
<dbReference type="STRING" id="858640.A3K86_13215"/>
<evidence type="ECO:0008006" key="4">
    <source>
        <dbReference type="Google" id="ProtNLM"/>
    </source>
</evidence>
<keyword evidence="3" id="KW-1185">Reference proteome</keyword>
<evidence type="ECO:0000256" key="1">
    <source>
        <dbReference type="SAM" id="Phobius"/>
    </source>
</evidence>
<gene>
    <name evidence="2" type="ORF">A3K86_13215</name>
</gene>
<feature type="transmembrane region" description="Helical" evidence="1">
    <location>
        <begin position="6"/>
        <end position="23"/>
    </location>
</feature>
<name>A0A178KA44_9GAMM</name>